<comment type="caution">
    <text evidence="9">The sequence shown here is derived from an EMBL/GenBank/DDBJ whole genome shotgun (WGS) entry which is preliminary data.</text>
</comment>
<dbReference type="Gene3D" id="2.170.130.10">
    <property type="entry name" value="TonB-dependent receptor, plug domain"/>
    <property type="match status" value="1"/>
</dbReference>
<organism evidence="9 10">
    <name type="scientific">Sphingobacterium griseoflavum</name>
    <dbReference type="NCBI Taxonomy" id="1474952"/>
    <lineage>
        <taxon>Bacteria</taxon>
        <taxon>Pseudomonadati</taxon>
        <taxon>Bacteroidota</taxon>
        <taxon>Sphingobacteriia</taxon>
        <taxon>Sphingobacteriales</taxon>
        <taxon>Sphingobacteriaceae</taxon>
        <taxon>Sphingobacterium</taxon>
    </lineage>
</organism>
<evidence type="ECO:0000256" key="4">
    <source>
        <dbReference type="ARBA" id="ARBA00022692"/>
    </source>
</evidence>
<evidence type="ECO:0000256" key="5">
    <source>
        <dbReference type="ARBA" id="ARBA00023136"/>
    </source>
</evidence>
<evidence type="ECO:0000256" key="3">
    <source>
        <dbReference type="ARBA" id="ARBA00022452"/>
    </source>
</evidence>
<gene>
    <name evidence="9" type="ORF">GCM10017764_18100</name>
</gene>
<dbReference type="Gene3D" id="2.60.40.1120">
    <property type="entry name" value="Carboxypeptidase-like, regulatory domain"/>
    <property type="match status" value="1"/>
</dbReference>
<dbReference type="EMBL" id="BNAF01000006">
    <property type="protein sequence ID" value="GHE35226.1"/>
    <property type="molecule type" value="Genomic_DNA"/>
</dbReference>
<keyword evidence="10" id="KW-1185">Reference proteome</keyword>
<evidence type="ECO:0000256" key="1">
    <source>
        <dbReference type="ARBA" id="ARBA00004571"/>
    </source>
</evidence>
<keyword evidence="3 7" id="KW-1134">Transmembrane beta strand</keyword>
<dbReference type="InterPro" id="IPR039426">
    <property type="entry name" value="TonB-dep_rcpt-like"/>
</dbReference>
<keyword evidence="5 7" id="KW-0472">Membrane</keyword>
<reference evidence="10" key="1">
    <citation type="journal article" date="2019" name="Int. J. Syst. Evol. Microbiol.">
        <title>The Global Catalogue of Microorganisms (GCM) 10K type strain sequencing project: providing services to taxonomists for standard genome sequencing and annotation.</title>
        <authorList>
            <consortium name="The Broad Institute Genomics Platform"/>
            <consortium name="The Broad Institute Genome Sequencing Center for Infectious Disease"/>
            <person name="Wu L."/>
            <person name="Ma J."/>
        </authorList>
    </citation>
    <scope>NUCLEOTIDE SEQUENCE [LARGE SCALE GENOMIC DNA]</scope>
    <source>
        <strain evidence="10">CGMCC 1.12966</strain>
    </source>
</reference>
<dbReference type="InterPro" id="IPR012910">
    <property type="entry name" value="Plug_dom"/>
</dbReference>
<dbReference type="InterPro" id="IPR023997">
    <property type="entry name" value="TonB-dep_OMP_SusC/RagA_CS"/>
</dbReference>
<sequence>MSNMNFTLFRAVRSAMMAILPFILIAFVYVLMPTTVNAQDQLIRGAVSARGDVPLSGVTVRIKGNSAATSTDAKGEYAITAPLGSILVFSNLGYKTKEVAVRDAKFLTVLLDANDIDMEEVVVIGYGTQRKEAVTGSVASIGGAEMNEVPAANISRALQGRIAGVNMSQNSSKPGSPMQIRIRGTRSLTASNDPLIVLDGIPFAGSLADINPTDIKSVDVLKDASSTAIYGSRGANGVILVTTNKGRAGQAARVDYNAFQGLRTPFSKYPMMSGPEFAEMRRFVGQFQNTLDESDETDTDWQDLFYKTGMVTNHDVSVNGGTENGSFNFGAGYFRDEAVIPLQNFNRYNVRAALDQAVGQIFKFGFNINQNYSVTNGNSLNAGAVLGASPIANPYNTDGTLKTYIQQQTSGQQWVHTRDSYEALGDRFINQSRVLGSYNTMYGEIKVPGIDGLSYRMNLGMNFRQSYDGSYTGQGVFSATPDNQSTASTNAGRTFQWVMENLVSYDRTIAEKHNINIVGLYSAEQNNFNSTVISGRDIPLDAFQFYNIGRSEGEIVVNPDLQIYQKSSLMSLMGRFMYQYDNKYMLTATMRSDGSSRLAPGHKWHTYPALSVGWNLGNEQFMESAAWVNQLKLRVGYGQTSNQAVDPYKTLGLLGTRPYNFGSQFATGYLVSELPSPQLGWEYSETYNYGVDFAFLNNRLTGTAEYYVQKTTDILLSVGLPATNGVRSYMANMGKSQNKGIELSLNGLLVDDVNGWTWEAGINIYANRNKLTELSSGRTRDEGNQWFVGYPIDVIFDYEKIGLWQEGDPYLDILEPGGNPGMIKVKYTGEYDAEGVPTRQIGPEDRQILNLQPNFLGGFNSRVAYKSFDIGIIGAFQNGGTLISSLYGGTGYLNTLNTRAGNNVSVDYWTPENTGAKYPMPGGIQSGDNPKYASTLGYFDASYLKVRTITLGYNVNQKWLSGIGVNRFRIYATVENPFVMFSPYHRESGGDPEPNSFGDENVAVAGLRRVLIVGSNTPTARSYMVGLNVTF</sequence>
<accession>A0ABQ3HYA7</accession>
<dbReference type="Pfam" id="PF13715">
    <property type="entry name" value="CarbopepD_reg_2"/>
    <property type="match status" value="1"/>
</dbReference>
<dbReference type="InterPro" id="IPR023996">
    <property type="entry name" value="TonB-dep_OMP_SusC/RagA"/>
</dbReference>
<dbReference type="NCBIfam" id="TIGR04057">
    <property type="entry name" value="SusC_RagA_signa"/>
    <property type="match status" value="1"/>
</dbReference>
<name>A0ABQ3HYA7_9SPHI</name>
<dbReference type="SUPFAM" id="SSF56935">
    <property type="entry name" value="Porins"/>
    <property type="match status" value="1"/>
</dbReference>
<evidence type="ECO:0000313" key="10">
    <source>
        <dbReference type="Proteomes" id="UP000620550"/>
    </source>
</evidence>
<comment type="subcellular location">
    <subcellularLocation>
        <location evidence="1 7">Cell outer membrane</location>
        <topology evidence="1 7">Multi-pass membrane protein</topology>
    </subcellularLocation>
</comment>
<keyword evidence="6 7" id="KW-0998">Cell outer membrane</keyword>
<dbReference type="Proteomes" id="UP000620550">
    <property type="component" value="Unassembled WGS sequence"/>
</dbReference>
<dbReference type="RefSeq" id="WP_229826479.1">
    <property type="nucleotide sequence ID" value="NZ_BNAF01000006.1"/>
</dbReference>
<keyword evidence="4 7" id="KW-0812">Transmembrane</keyword>
<evidence type="ECO:0000256" key="7">
    <source>
        <dbReference type="PROSITE-ProRule" id="PRU01360"/>
    </source>
</evidence>
<dbReference type="InterPro" id="IPR037066">
    <property type="entry name" value="Plug_dom_sf"/>
</dbReference>
<dbReference type="Pfam" id="PF07715">
    <property type="entry name" value="Plug"/>
    <property type="match status" value="1"/>
</dbReference>
<proteinExistence type="inferred from homology"/>
<evidence type="ECO:0000256" key="6">
    <source>
        <dbReference type="ARBA" id="ARBA00023237"/>
    </source>
</evidence>
<dbReference type="PROSITE" id="PS52016">
    <property type="entry name" value="TONB_DEPENDENT_REC_3"/>
    <property type="match status" value="1"/>
</dbReference>
<evidence type="ECO:0000256" key="2">
    <source>
        <dbReference type="ARBA" id="ARBA00022448"/>
    </source>
</evidence>
<protein>
    <submittedName>
        <fullName evidence="9">SusC/RagA family TonB-linked outer membrane protein</fullName>
    </submittedName>
</protein>
<keyword evidence="2 7" id="KW-0813">Transport</keyword>
<dbReference type="Gene3D" id="2.40.170.20">
    <property type="entry name" value="TonB-dependent receptor, beta-barrel domain"/>
    <property type="match status" value="1"/>
</dbReference>
<dbReference type="InterPro" id="IPR036942">
    <property type="entry name" value="Beta-barrel_TonB_sf"/>
</dbReference>
<dbReference type="NCBIfam" id="TIGR04056">
    <property type="entry name" value="OMP_RagA_SusC"/>
    <property type="match status" value="1"/>
</dbReference>
<comment type="similarity">
    <text evidence="7">Belongs to the TonB-dependent receptor family.</text>
</comment>
<dbReference type="SUPFAM" id="SSF49464">
    <property type="entry name" value="Carboxypeptidase regulatory domain-like"/>
    <property type="match status" value="1"/>
</dbReference>
<feature type="domain" description="TonB-dependent receptor plug" evidence="8">
    <location>
        <begin position="131"/>
        <end position="238"/>
    </location>
</feature>
<evidence type="ECO:0000259" key="8">
    <source>
        <dbReference type="Pfam" id="PF07715"/>
    </source>
</evidence>
<evidence type="ECO:0000313" key="9">
    <source>
        <dbReference type="EMBL" id="GHE35226.1"/>
    </source>
</evidence>
<dbReference type="InterPro" id="IPR008969">
    <property type="entry name" value="CarboxyPept-like_regulatory"/>
</dbReference>